<keyword evidence="2 5" id="KW-0812">Transmembrane</keyword>
<dbReference type="AlphaFoldDB" id="A0A4Q1K6Z8"/>
<keyword evidence="4 5" id="KW-0472">Membrane</keyword>
<feature type="transmembrane region" description="Helical" evidence="5">
    <location>
        <begin position="12"/>
        <end position="45"/>
    </location>
</feature>
<keyword evidence="8" id="KW-1185">Reference proteome</keyword>
<protein>
    <submittedName>
        <fullName evidence="7">O-antigen ligase domain-containing protein</fullName>
    </submittedName>
</protein>
<feature type="transmembrane region" description="Helical" evidence="5">
    <location>
        <begin position="378"/>
        <end position="396"/>
    </location>
</feature>
<feature type="transmembrane region" description="Helical" evidence="5">
    <location>
        <begin position="281"/>
        <end position="299"/>
    </location>
</feature>
<proteinExistence type="predicted"/>
<evidence type="ECO:0000259" key="6">
    <source>
        <dbReference type="Pfam" id="PF04932"/>
    </source>
</evidence>
<evidence type="ECO:0000256" key="2">
    <source>
        <dbReference type="ARBA" id="ARBA00022692"/>
    </source>
</evidence>
<organism evidence="7 8">
    <name type="scientific">Flavobacterium stagni</name>
    <dbReference type="NCBI Taxonomy" id="2506421"/>
    <lineage>
        <taxon>Bacteria</taxon>
        <taxon>Pseudomonadati</taxon>
        <taxon>Bacteroidota</taxon>
        <taxon>Flavobacteriia</taxon>
        <taxon>Flavobacteriales</taxon>
        <taxon>Flavobacteriaceae</taxon>
        <taxon>Flavobacterium</taxon>
    </lineage>
</organism>
<dbReference type="GO" id="GO:0016874">
    <property type="term" value="F:ligase activity"/>
    <property type="evidence" value="ECO:0007669"/>
    <property type="project" value="UniProtKB-KW"/>
</dbReference>
<dbReference type="OrthoDB" id="1118890at2"/>
<evidence type="ECO:0000313" key="8">
    <source>
        <dbReference type="Proteomes" id="UP000289857"/>
    </source>
</evidence>
<sequence>METKVKNYLFLILVHVLLGVVIFLAPLLAKVYGILIFVISIYFIIKTRNANNEVLYAAAYVVGSEVFLRMTNGNPNHEFSKYSVIIFMIMGMIYSGFSKNAVPYWIFLILLVPGIIIATQSLGYEVANIRKTILFNISGPITLGIASLYCYMRKITIFELNNILLLMALPILSCSIYLILYTPDLKEVITSTVSNSETSGGFGPNQVSTALGLGMFIFFTRVFIASKNKIFFVVNLLIAINLGYRGLITFSRGGMITGAIMIFVFMLIAYSRSNKIIRTQLVQLVAIFLVVFSLIWVYAESETSGLIGKRYANKDSFGRDKESKFTGREALAAGEIEIFLDNPFFGAGAGKGTEIRTEQMGYLVASHDELTRMLAEHGSLGILGLAILLFTPLFLYLDNKQHLYMFCFVGFWFFTINHAAMRTAAPSFVYALSVLKIRFNDEEEVTVRRK</sequence>
<evidence type="ECO:0000313" key="7">
    <source>
        <dbReference type="EMBL" id="RXR21847.1"/>
    </source>
</evidence>
<gene>
    <name evidence="7" type="ORF">EQG61_10205</name>
</gene>
<feature type="transmembrane region" description="Helical" evidence="5">
    <location>
        <begin position="104"/>
        <end position="127"/>
    </location>
</feature>
<keyword evidence="7" id="KW-0436">Ligase</keyword>
<dbReference type="GO" id="GO:0016020">
    <property type="term" value="C:membrane"/>
    <property type="evidence" value="ECO:0007669"/>
    <property type="project" value="UniProtKB-SubCell"/>
</dbReference>
<dbReference type="RefSeq" id="WP_129461821.1">
    <property type="nucleotide sequence ID" value="NZ_SBKN01000006.1"/>
</dbReference>
<comment type="subcellular location">
    <subcellularLocation>
        <location evidence="1">Membrane</location>
        <topology evidence="1">Multi-pass membrane protein</topology>
    </subcellularLocation>
</comment>
<feature type="transmembrane region" description="Helical" evidence="5">
    <location>
        <begin position="403"/>
        <end position="421"/>
    </location>
</feature>
<feature type="transmembrane region" description="Helical" evidence="5">
    <location>
        <begin position="230"/>
        <end position="247"/>
    </location>
</feature>
<dbReference type="Proteomes" id="UP000289857">
    <property type="component" value="Unassembled WGS sequence"/>
</dbReference>
<evidence type="ECO:0000256" key="5">
    <source>
        <dbReference type="SAM" id="Phobius"/>
    </source>
</evidence>
<evidence type="ECO:0000256" key="3">
    <source>
        <dbReference type="ARBA" id="ARBA00022989"/>
    </source>
</evidence>
<name>A0A4Q1K6Z8_9FLAO</name>
<feature type="transmembrane region" description="Helical" evidence="5">
    <location>
        <begin position="163"/>
        <end position="182"/>
    </location>
</feature>
<feature type="transmembrane region" description="Helical" evidence="5">
    <location>
        <begin position="253"/>
        <end position="269"/>
    </location>
</feature>
<evidence type="ECO:0000256" key="1">
    <source>
        <dbReference type="ARBA" id="ARBA00004141"/>
    </source>
</evidence>
<dbReference type="Pfam" id="PF04932">
    <property type="entry name" value="Wzy_C"/>
    <property type="match status" value="1"/>
</dbReference>
<feature type="domain" description="O-antigen ligase-related" evidence="6">
    <location>
        <begin position="247"/>
        <end position="385"/>
    </location>
</feature>
<feature type="transmembrane region" description="Helical" evidence="5">
    <location>
        <begin position="202"/>
        <end position="223"/>
    </location>
</feature>
<accession>A0A4Q1K6Z8</accession>
<dbReference type="EMBL" id="SBKN01000006">
    <property type="protein sequence ID" value="RXR21847.1"/>
    <property type="molecule type" value="Genomic_DNA"/>
</dbReference>
<keyword evidence="3 5" id="KW-1133">Transmembrane helix</keyword>
<comment type="caution">
    <text evidence="7">The sequence shown here is derived from an EMBL/GenBank/DDBJ whole genome shotgun (WGS) entry which is preliminary data.</text>
</comment>
<dbReference type="InterPro" id="IPR007016">
    <property type="entry name" value="O-antigen_ligase-rel_domated"/>
</dbReference>
<feature type="transmembrane region" description="Helical" evidence="5">
    <location>
        <begin position="79"/>
        <end position="97"/>
    </location>
</feature>
<reference evidence="8" key="1">
    <citation type="submission" date="2019-01" db="EMBL/GenBank/DDBJ databases">
        <title>Cytophagaceae bacterium strain CAR-16.</title>
        <authorList>
            <person name="Chen W.-M."/>
        </authorList>
    </citation>
    <scope>NUCLEOTIDE SEQUENCE [LARGE SCALE GENOMIC DNA]</scope>
    <source>
        <strain evidence="8">WWJ-16</strain>
    </source>
</reference>
<evidence type="ECO:0000256" key="4">
    <source>
        <dbReference type="ARBA" id="ARBA00023136"/>
    </source>
</evidence>